<evidence type="ECO:0000259" key="3">
    <source>
        <dbReference type="Pfam" id="PF00561"/>
    </source>
</evidence>
<dbReference type="InterPro" id="IPR051601">
    <property type="entry name" value="Serine_prot/Carboxylest_S33"/>
</dbReference>
<dbReference type="Pfam" id="PF00561">
    <property type="entry name" value="Abhydrolase_1"/>
    <property type="match status" value="1"/>
</dbReference>
<reference evidence="4 5" key="1">
    <citation type="submission" date="2024-01" db="EMBL/GenBank/DDBJ databases">
        <title>Complete genome of Cladobotryum mycophilum ATHUM6906.</title>
        <authorList>
            <person name="Christinaki A.C."/>
            <person name="Myridakis A.I."/>
            <person name="Kouvelis V.N."/>
        </authorList>
    </citation>
    <scope>NUCLEOTIDE SEQUENCE [LARGE SCALE GENOMIC DNA]</scope>
    <source>
        <strain evidence="4 5">ATHUM6906</strain>
    </source>
</reference>
<accession>A0ABR0SF14</accession>
<protein>
    <submittedName>
        <fullName evidence="4">Proline iminopeptidase aneH</fullName>
    </submittedName>
</protein>
<evidence type="ECO:0000313" key="4">
    <source>
        <dbReference type="EMBL" id="KAK5990365.1"/>
    </source>
</evidence>
<dbReference type="SUPFAM" id="SSF53474">
    <property type="entry name" value="alpha/beta-Hydrolases"/>
    <property type="match status" value="1"/>
</dbReference>
<dbReference type="PANTHER" id="PTHR43248:SF2">
    <property type="entry name" value="PROLYL AMINOPEPTIDASE"/>
    <property type="match status" value="1"/>
</dbReference>
<comment type="caution">
    <text evidence="4">The sequence shown here is derived from an EMBL/GenBank/DDBJ whole genome shotgun (WGS) entry which is preliminary data.</text>
</comment>
<evidence type="ECO:0000256" key="2">
    <source>
        <dbReference type="ARBA" id="ARBA00022801"/>
    </source>
</evidence>
<comment type="similarity">
    <text evidence="1">Belongs to the peptidase S33 family.</text>
</comment>
<proteinExistence type="inferred from homology"/>
<organism evidence="4 5">
    <name type="scientific">Cladobotryum mycophilum</name>
    <dbReference type="NCBI Taxonomy" id="491253"/>
    <lineage>
        <taxon>Eukaryota</taxon>
        <taxon>Fungi</taxon>
        <taxon>Dikarya</taxon>
        <taxon>Ascomycota</taxon>
        <taxon>Pezizomycotina</taxon>
        <taxon>Sordariomycetes</taxon>
        <taxon>Hypocreomycetidae</taxon>
        <taxon>Hypocreales</taxon>
        <taxon>Hypocreaceae</taxon>
        <taxon>Cladobotryum</taxon>
    </lineage>
</organism>
<sequence>MALSLQEPEILAAELISRKEHVVPGQLLVTEFFFQVPLDHRNPSAGTITLFGRSATKHEVPIFAPDEPSSPKPYLVYLEGGPGFGNREPQDHPLTRPALARGYQVLYLDHRGVGLSTPVSAEMLARIPGGSGPDAADVQAKYLEHMRQDNTVRDCEAVRKCLTKDWPEHKTPWSIFGQSYGGFISISYLSLHPKGLREVYLTGGLAPVGKTPDQVYEATFRKTIERNVAYFSKFPEDAEILGQLATYIQQNGGGSGIPLPAGGFLTVPRLLTLGIRLGYHGGVDHVHSTLVQLKASLDQHGFFNRPSLSILEGVIPFDTNIIYAILHEAIYCDGLTSNWAANRVGGNLQEFQWLNLDAPPITSTSDQHLFFSGEMVFPFHFDTYPELIPLKAAAEKLATKSDWPALYDQDQLRKNEVPVYAVSYIEDMFVEYELARDTARMIKGTKTFETNVMYHTALQAKGEEVITALFNLRDDTLD</sequence>
<keyword evidence="5" id="KW-1185">Reference proteome</keyword>
<evidence type="ECO:0000256" key="1">
    <source>
        <dbReference type="ARBA" id="ARBA00010088"/>
    </source>
</evidence>
<name>A0ABR0SF14_9HYPO</name>
<keyword evidence="2" id="KW-0378">Hydrolase</keyword>
<dbReference type="PANTHER" id="PTHR43248">
    <property type="entry name" value="2-SUCCINYL-6-HYDROXY-2,4-CYCLOHEXADIENE-1-CARBOXYLATE SYNTHASE"/>
    <property type="match status" value="1"/>
</dbReference>
<dbReference type="InterPro" id="IPR000073">
    <property type="entry name" value="AB_hydrolase_1"/>
</dbReference>
<evidence type="ECO:0000313" key="5">
    <source>
        <dbReference type="Proteomes" id="UP001338125"/>
    </source>
</evidence>
<dbReference type="Gene3D" id="3.40.50.1820">
    <property type="entry name" value="alpha/beta hydrolase"/>
    <property type="match status" value="1"/>
</dbReference>
<dbReference type="PRINTS" id="PR00793">
    <property type="entry name" value="PROAMNOPTASE"/>
</dbReference>
<gene>
    <name evidence="4" type="ORF">PT974_08632</name>
</gene>
<dbReference type="InterPro" id="IPR002410">
    <property type="entry name" value="Peptidase_S33"/>
</dbReference>
<feature type="domain" description="AB hydrolase-1" evidence="3">
    <location>
        <begin position="75"/>
        <end position="237"/>
    </location>
</feature>
<dbReference type="InterPro" id="IPR029058">
    <property type="entry name" value="AB_hydrolase_fold"/>
</dbReference>
<dbReference type="Proteomes" id="UP001338125">
    <property type="component" value="Unassembled WGS sequence"/>
</dbReference>
<dbReference type="EMBL" id="JAVFKD010000014">
    <property type="protein sequence ID" value="KAK5990365.1"/>
    <property type="molecule type" value="Genomic_DNA"/>
</dbReference>